<organism evidence="1 2">
    <name type="scientific">Araneus ventricosus</name>
    <name type="common">Orbweaver spider</name>
    <name type="synonym">Epeira ventricosa</name>
    <dbReference type="NCBI Taxonomy" id="182803"/>
    <lineage>
        <taxon>Eukaryota</taxon>
        <taxon>Metazoa</taxon>
        <taxon>Ecdysozoa</taxon>
        <taxon>Arthropoda</taxon>
        <taxon>Chelicerata</taxon>
        <taxon>Arachnida</taxon>
        <taxon>Araneae</taxon>
        <taxon>Araneomorphae</taxon>
        <taxon>Entelegynae</taxon>
        <taxon>Araneoidea</taxon>
        <taxon>Araneidae</taxon>
        <taxon>Araneus</taxon>
    </lineage>
</organism>
<accession>A0A4Y2EU58</accession>
<comment type="caution">
    <text evidence="1">The sequence shown here is derived from an EMBL/GenBank/DDBJ whole genome shotgun (WGS) entry which is preliminary data.</text>
</comment>
<reference evidence="1 2" key="1">
    <citation type="journal article" date="2019" name="Sci. Rep.">
        <title>Orb-weaving spider Araneus ventricosus genome elucidates the spidroin gene catalogue.</title>
        <authorList>
            <person name="Kono N."/>
            <person name="Nakamura H."/>
            <person name="Ohtoshi R."/>
            <person name="Moran D.A.P."/>
            <person name="Shinohara A."/>
            <person name="Yoshida Y."/>
            <person name="Fujiwara M."/>
            <person name="Mori M."/>
            <person name="Tomita M."/>
            <person name="Arakawa K."/>
        </authorList>
    </citation>
    <scope>NUCLEOTIDE SEQUENCE [LARGE SCALE GENOMIC DNA]</scope>
</reference>
<dbReference type="AlphaFoldDB" id="A0A4Y2EU58"/>
<protein>
    <recommendedName>
        <fullName evidence="3">Sushi domain-containing protein</fullName>
    </recommendedName>
</protein>
<dbReference type="EMBL" id="BGPR01000717">
    <property type="protein sequence ID" value="GBM32743.1"/>
    <property type="molecule type" value="Genomic_DNA"/>
</dbReference>
<evidence type="ECO:0008006" key="3">
    <source>
        <dbReference type="Google" id="ProtNLM"/>
    </source>
</evidence>
<keyword evidence="2" id="KW-1185">Reference proteome</keyword>
<sequence length="199" mass="22002">MLVERLSPRWSSTGLTPFLGRPGQCGYFCATPTGERLATAYDLACNGSHTRRIFSGIGFGACGSPFPGSEPYHLATAALYKVMLSQLSTNTYKSKTESVTVQISSKANSSISLCEMTVFAKDDKWCEQPPENSVPNGQLEVSHSKAVLHCKEGFREKDVREVYATCENNTWLYLNLECVEDVPTFIRDEIYDILAAYGD</sequence>
<dbReference type="Proteomes" id="UP000499080">
    <property type="component" value="Unassembled WGS sequence"/>
</dbReference>
<proteinExistence type="predicted"/>
<evidence type="ECO:0000313" key="1">
    <source>
        <dbReference type="EMBL" id="GBM32743.1"/>
    </source>
</evidence>
<name>A0A4Y2EU58_ARAVE</name>
<evidence type="ECO:0000313" key="2">
    <source>
        <dbReference type="Proteomes" id="UP000499080"/>
    </source>
</evidence>
<gene>
    <name evidence="1" type="ORF">AVEN_83716_1</name>
</gene>